<sequence length="248" mass="28785">MGNKNLFVDTGLDKNSSIKQIAAAMYDHLDQWGWKSSYTYKRKEPKQFKAKALPEKMTTTLRFNQYMYYITCMFLDQGGNFDLTKREFKRYNNDKGLACVYYSVLFYLLIKEEDSETQVLNNKKIKYVQGFYRHKLKADIPDLIAPLLGGETQLGIHAFVTIDEAVFDFTISQQAHAFDLEQSYVAGNIPDGFEYFGYEESITVVNDYWEMFAKEAGMHPKEWLLQHKINALKLAINDIKSFGQKGMV</sequence>
<geneLocation type="plasmid" evidence="1 2">
    <name>unnamed</name>
</geneLocation>
<evidence type="ECO:0000313" key="1">
    <source>
        <dbReference type="EMBL" id="WAT23628.1"/>
    </source>
</evidence>
<protein>
    <recommendedName>
        <fullName evidence="3">DUF3800 domain-containing protein</fullName>
    </recommendedName>
</protein>
<keyword evidence="2" id="KW-1185">Reference proteome</keyword>
<accession>A0ABY7I6L9</accession>
<reference evidence="1" key="1">
    <citation type="submission" date="2022-12" db="EMBL/GenBank/DDBJ databases">
        <title>Genomic of Bacillus halotolerans.</title>
        <authorList>
            <person name="Xu G."/>
            <person name="Ding Y."/>
        </authorList>
    </citation>
    <scope>NUCLEOTIDE SEQUENCE</scope>
    <source>
        <strain evidence="1">B13</strain>
        <plasmid evidence="1">unnamed</plasmid>
    </source>
</reference>
<name>A0ABY7I6L9_9BACI</name>
<dbReference type="RefSeq" id="WP_269108412.1">
    <property type="nucleotide sequence ID" value="NZ_CP114067.1"/>
</dbReference>
<proteinExistence type="predicted"/>
<keyword evidence="1" id="KW-0614">Plasmid</keyword>
<organism evidence="1 2">
    <name type="scientific">Bacillus halotolerans</name>
    <dbReference type="NCBI Taxonomy" id="260554"/>
    <lineage>
        <taxon>Bacteria</taxon>
        <taxon>Bacillati</taxon>
        <taxon>Bacillota</taxon>
        <taxon>Bacilli</taxon>
        <taxon>Bacillales</taxon>
        <taxon>Bacillaceae</taxon>
        <taxon>Bacillus</taxon>
    </lineage>
</organism>
<gene>
    <name evidence="1" type="ORF">O0R52_21770</name>
</gene>
<dbReference type="Proteomes" id="UP001164713">
    <property type="component" value="Plasmid unnamed"/>
</dbReference>
<evidence type="ECO:0000313" key="2">
    <source>
        <dbReference type="Proteomes" id="UP001164713"/>
    </source>
</evidence>
<evidence type="ECO:0008006" key="3">
    <source>
        <dbReference type="Google" id="ProtNLM"/>
    </source>
</evidence>
<dbReference type="EMBL" id="CP114067">
    <property type="protein sequence ID" value="WAT23628.1"/>
    <property type="molecule type" value="Genomic_DNA"/>
</dbReference>